<evidence type="ECO:0000256" key="4">
    <source>
        <dbReference type="ARBA" id="ARBA00022840"/>
    </source>
</evidence>
<comment type="subcellular location">
    <subcellularLocation>
        <location evidence="1">Cell membrane</location>
        <topology evidence="1">Multi-pass membrane protein</topology>
    </subcellularLocation>
</comment>
<evidence type="ECO:0000313" key="12">
    <source>
        <dbReference type="Proteomes" id="UP001203410"/>
    </source>
</evidence>
<evidence type="ECO:0000256" key="6">
    <source>
        <dbReference type="ARBA" id="ARBA00023136"/>
    </source>
</evidence>
<evidence type="ECO:0000256" key="7">
    <source>
        <dbReference type="SAM" id="MobiDB-lite"/>
    </source>
</evidence>
<evidence type="ECO:0000256" key="2">
    <source>
        <dbReference type="ARBA" id="ARBA00022692"/>
    </source>
</evidence>
<keyword evidence="5 8" id="KW-1133">Transmembrane helix</keyword>
<sequence>MLNFAAPTELIASALRACRRHFIGVAAFSALLNLLFLVPMLYMLQVYDRVIPTRGGLTLFFLTLVLLFGLITLALLDFVRSRLLVRASIRLDRQLAGVMLDTSLARRDKTFDAVARQSMREFDTLRQALTGPAIIALCDAPWTPIYILVCLVIHPFIGLLVLVGAVLLAVIAYRNQQVIGEPLQRANEAAARAYASQEQVLAGAENVRALGMRRAMVRRHLAERNLMTTQQTFASLASSRYVTISKFLRLALQSMALGLGAWLAINNSISAGAVFASSFLAGRALQPVEQLLSSWRSVVNARTAYEKLNSLLGAREAETALTQLPPPEGRLDAKQLWVAKPAGDGAILANVSLELKPGEVIAVVGPSGAGKSTLLRLLAGAGRPDRGIIRIDHANMLDWDPERLAPFIGYLPQDVSLFAGTVKENIARFQQGSDGDMSEIDARVIAAAKYCQAHELILGLPNGYDSPLGWGGRGLSAGQAQRIALARALYGDPPIVLLDEPNAHLDAAGESQLIETLVALRSRNAGVVVVAHRMGVLAAVDKILVMRDGQVEAFGTRDEIMARLGGTSATPIEAPGQAGGQKKAS</sequence>
<feature type="transmembrane region" description="Helical" evidence="8">
    <location>
        <begin position="22"/>
        <end position="44"/>
    </location>
</feature>
<dbReference type="InterPro" id="IPR036640">
    <property type="entry name" value="ABC1_TM_sf"/>
</dbReference>
<evidence type="ECO:0000256" key="3">
    <source>
        <dbReference type="ARBA" id="ARBA00022741"/>
    </source>
</evidence>
<dbReference type="Gene3D" id="3.40.50.300">
    <property type="entry name" value="P-loop containing nucleotide triphosphate hydrolases"/>
    <property type="match status" value="1"/>
</dbReference>
<dbReference type="PROSITE" id="PS50929">
    <property type="entry name" value="ABC_TM1F"/>
    <property type="match status" value="1"/>
</dbReference>
<dbReference type="Proteomes" id="UP001203410">
    <property type="component" value="Unassembled WGS sequence"/>
</dbReference>
<dbReference type="SUPFAM" id="SSF52540">
    <property type="entry name" value="P-loop containing nucleoside triphosphate hydrolases"/>
    <property type="match status" value="1"/>
</dbReference>
<evidence type="ECO:0000256" key="1">
    <source>
        <dbReference type="ARBA" id="ARBA00004651"/>
    </source>
</evidence>
<feature type="domain" description="ABC transporter" evidence="9">
    <location>
        <begin position="331"/>
        <end position="573"/>
    </location>
</feature>
<feature type="transmembrane region" description="Helical" evidence="8">
    <location>
        <begin position="56"/>
        <end position="76"/>
    </location>
</feature>
<keyword evidence="12" id="KW-1185">Reference proteome</keyword>
<dbReference type="RefSeq" id="WP_249904003.1">
    <property type="nucleotide sequence ID" value="NZ_JAMGBA010000002.1"/>
</dbReference>
<comment type="caution">
    <text evidence="11">The sequence shown here is derived from an EMBL/GenBank/DDBJ whole genome shotgun (WGS) entry which is preliminary data.</text>
</comment>
<accession>A0ABT0RUH4</accession>
<feature type="domain" description="ABC transmembrane type-1" evidence="10">
    <location>
        <begin position="23"/>
        <end position="300"/>
    </location>
</feature>
<evidence type="ECO:0000256" key="5">
    <source>
        <dbReference type="ARBA" id="ARBA00022989"/>
    </source>
</evidence>
<dbReference type="Gene3D" id="1.20.1560.10">
    <property type="entry name" value="ABC transporter type 1, transmembrane domain"/>
    <property type="match status" value="1"/>
</dbReference>
<dbReference type="SMART" id="SM00382">
    <property type="entry name" value="AAA"/>
    <property type="match status" value="1"/>
</dbReference>
<evidence type="ECO:0000259" key="9">
    <source>
        <dbReference type="PROSITE" id="PS50893"/>
    </source>
</evidence>
<dbReference type="InterPro" id="IPR003593">
    <property type="entry name" value="AAA+_ATPase"/>
</dbReference>
<evidence type="ECO:0000259" key="10">
    <source>
        <dbReference type="PROSITE" id="PS50929"/>
    </source>
</evidence>
<name>A0ABT0RUH4_9SPHN</name>
<feature type="region of interest" description="Disordered" evidence="7">
    <location>
        <begin position="565"/>
        <end position="585"/>
    </location>
</feature>
<dbReference type="NCBIfam" id="TIGR01842">
    <property type="entry name" value="type_I_sec_PrtD"/>
    <property type="match status" value="1"/>
</dbReference>
<dbReference type="InterPro" id="IPR003439">
    <property type="entry name" value="ABC_transporter-like_ATP-bd"/>
</dbReference>
<feature type="transmembrane region" description="Helical" evidence="8">
    <location>
        <begin position="145"/>
        <end position="173"/>
    </location>
</feature>
<reference evidence="11 12" key="1">
    <citation type="submission" date="2022-05" db="EMBL/GenBank/DDBJ databases">
        <authorList>
            <person name="Jo J.-H."/>
            <person name="Im W.-T."/>
        </authorList>
    </citation>
    <scope>NUCLEOTIDE SEQUENCE [LARGE SCALE GENOMIC DNA]</scope>
    <source>
        <strain evidence="11 12">NSE70-1</strain>
    </source>
</reference>
<dbReference type="InterPro" id="IPR039421">
    <property type="entry name" value="Type_1_exporter"/>
</dbReference>
<dbReference type="InterPro" id="IPR027417">
    <property type="entry name" value="P-loop_NTPase"/>
</dbReference>
<dbReference type="PROSITE" id="PS00211">
    <property type="entry name" value="ABC_TRANSPORTER_1"/>
    <property type="match status" value="1"/>
</dbReference>
<gene>
    <name evidence="11" type="ORF">LZ496_07380</name>
</gene>
<dbReference type="InterPro" id="IPR010128">
    <property type="entry name" value="ATPase_T1SS_PrtD-like"/>
</dbReference>
<dbReference type="PANTHER" id="PTHR24221">
    <property type="entry name" value="ATP-BINDING CASSETTE SUB-FAMILY B"/>
    <property type="match status" value="1"/>
</dbReference>
<dbReference type="Pfam" id="PF00664">
    <property type="entry name" value="ABC_membrane"/>
    <property type="match status" value="1"/>
</dbReference>
<keyword evidence="4" id="KW-0067">ATP-binding</keyword>
<evidence type="ECO:0000256" key="8">
    <source>
        <dbReference type="SAM" id="Phobius"/>
    </source>
</evidence>
<dbReference type="InterPro" id="IPR011527">
    <property type="entry name" value="ABC1_TM_dom"/>
</dbReference>
<protein>
    <submittedName>
        <fullName evidence="11">Type I secretion system permease/ATPase</fullName>
    </submittedName>
</protein>
<keyword evidence="6 8" id="KW-0472">Membrane</keyword>
<keyword evidence="2 8" id="KW-0812">Transmembrane</keyword>
<proteinExistence type="predicted"/>
<dbReference type="EMBL" id="JAMGBA010000002">
    <property type="protein sequence ID" value="MCL6698606.1"/>
    <property type="molecule type" value="Genomic_DNA"/>
</dbReference>
<keyword evidence="3" id="KW-0547">Nucleotide-binding</keyword>
<evidence type="ECO:0000313" key="11">
    <source>
        <dbReference type="EMBL" id="MCL6698606.1"/>
    </source>
</evidence>
<dbReference type="SUPFAM" id="SSF90123">
    <property type="entry name" value="ABC transporter transmembrane region"/>
    <property type="match status" value="1"/>
</dbReference>
<dbReference type="PANTHER" id="PTHR24221:SF248">
    <property type="entry name" value="ABC TRANSPORTER TRANSMEMBRANE REGION"/>
    <property type="match status" value="1"/>
</dbReference>
<dbReference type="PROSITE" id="PS50893">
    <property type="entry name" value="ABC_TRANSPORTER_2"/>
    <property type="match status" value="1"/>
</dbReference>
<dbReference type="Pfam" id="PF00005">
    <property type="entry name" value="ABC_tran"/>
    <property type="match status" value="1"/>
</dbReference>
<organism evidence="11 12">
    <name type="scientific">Sphingomonas caseinilyticus</name>
    <dbReference type="NCBI Taxonomy" id="2908205"/>
    <lineage>
        <taxon>Bacteria</taxon>
        <taxon>Pseudomonadati</taxon>
        <taxon>Pseudomonadota</taxon>
        <taxon>Alphaproteobacteria</taxon>
        <taxon>Sphingomonadales</taxon>
        <taxon>Sphingomonadaceae</taxon>
        <taxon>Sphingomonas</taxon>
    </lineage>
</organism>
<dbReference type="InterPro" id="IPR017871">
    <property type="entry name" value="ABC_transporter-like_CS"/>
</dbReference>